<dbReference type="InterPro" id="IPR036259">
    <property type="entry name" value="MFS_trans_sf"/>
</dbReference>
<name>A0A0C3GF14_PILCF</name>
<keyword evidence="8" id="KW-1185">Reference proteome</keyword>
<feature type="transmembrane region" description="Helical" evidence="5">
    <location>
        <begin position="437"/>
        <end position="458"/>
    </location>
</feature>
<dbReference type="PANTHER" id="PTHR23502">
    <property type="entry name" value="MAJOR FACILITATOR SUPERFAMILY"/>
    <property type="match status" value="1"/>
</dbReference>
<dbReference type="STRING" id="765440.A0A0C3GF14"/>
<keyword evidence="4 5" id="KW-0472">Membrane</keyword>
<dbReference type="Gene3D" id="1.20.1250.20">
    <property type="entry name" value="MFS general substrate transporter like domains"/>
    <property type="match status" value="1"/>
</dbReference>
<feature type="transmembrane region" description="Helical" evidence="5">
    <location>
        <begin position="404"/>
        <end position="425"/>
    </location>
</feature>
<feature type="transmembrane region" description="Helical" evidence="5">
    <location>
        <begin position="99"/>
        <end position="117"/>
    </location>
</feature>
<dbReference type="InterPro" id="IPR020846">
    <property type="entry name" value="MFS_dom"/>
</dbReference>
<keyword evidence="2 5" id="KW-0812">Transmembrane</keyword>
<dbReference type="PROSITE" id="PS50850">
    <property type="entry name" value="MFS"/>
    <property type="match status" value="1"/>
</dbReference>
<evidence type="ECO:0000256" key="5">
    <source>
        <dbReference type="SAM" id="Phobius"/>
    </source>
</evidence>
<protein>
    <recommendedName>
        <fullName evidence="6">Major facilitator superfamily (MFS) profile domain-containing protein</fullName>
    </recommendedName>
</protein>
<keyword evidence="3 5" id="KW-1133">Transmembrane helix</keyword>
<evidence type="ECO:0000256" key="3">
    <source>
        <dbReference type="ARBA" id="ARBA00022989"/>
    </source>
</evidence>
<dbReference type="Proteomes" id="UP000054166">
    <property type="component" value="Unassembled WGS sequence"/>
</dbReference>
<proteinExistence type="predicted"/>
<evidence type="ECO:0000256" key="1">
    <source>
        <dbReference type="ARBA" id="ARBA00004141"/>
    </source>
</evidence>
<dbReference type="FunCoup" id="A0A0C3GF14">
    <property type="interactions" value="25"/>
</dbReference>
<dbReference type="HOGENOM" id="CLU_008455_13_7_1"/>
<evidence type="ECO:0000256" key="4">
    <source>
        <dbReference type="ARBA" id="ARBA00023136"/>
    </source>
</evidence>
<dbReference type="PANTHER" id="PTHR23502:SF181">
    <property type="entry name" value="MAJOR FACILITATOR SUPERFAMILY (MFS) PROFILE DOMAIN-CONTAINING PROTEIN"/>
    <property type="match status" value="1"/>
</dbReference>
<dbReference type="EMBL" id="KN832975">
    <property type="protein sequence ID" value="KIM89241.1"/>
    <property type="molecule type" value="Genomic_DNA"/>
</dbReference>
<feature type="transmembrane region" description="Helical" evidence="5">
    <location>
        <begin position="57"/>
        <end position="79"/>
    </location>
</feature>
<evidence type="ECO:0000313" key="7">
    <source>
        <dbReference type="EMBL" id="KIM89241.1"/>
    </source>
</evidence>
<dbReference type="SUPFAM" id="SSF103473">
    <property type="entry name" value="MFS general substrate transporter"/>
    <property type="match status" value="1"/>
</dbReference>
<feature type="transmembrane region" description="Helical" evidence="5">
    <location>
        <begin position="219"/>
        <end position="237"/>
    </location>
</feature>
<dbReference type="InParanoid" id="A0A0C3GF14"/>
<dbReference type="OrthoDB" id="2585655at2759"/>
<feature type="transmembrane region" description="Helical" evidence="5">
    <location>
        <begin position="464"/>
        <end position="487"/>
    </location>
</feature>
<feature type="transmembrane region" description="Helical" evidence="5">
    <location>
        <begin position="129"/>
        <end position="146"/>
    </location>
</feature>
<feature type="transmembrane region" description="Helical" evidence="5">
    <location>
        <begin position="296"/>
        <end position="317"/>
    </location>
</feature>
<reference evidence="7 8" key="1">
    <citation type="submission" date="2014-04" db="EMBL/GenBank/DDBJ databases">
        <authorList>
            <consortium name="DOE Joint Genome Institute"/>
            <person name="Kuo A."/>
            <person name="Tarkka M."/>
            <person name="Buscot F."/>
            <person name="Kohler A."/>
            <person name="Nagy L.G."/>
            <person name="Floudas D."/>
            <person name="Copeland A."/>
            <person name="Barry K.W."/>
            <person name="Cichocki N."/>
            <person name="Veneault-Fourrey C."/>
            <person name="LaButti K."/>
            <person name="Lindquist E.A."/>
            <person name="Lipzen A."/>
            <person name="Lundell T."/>
            <person name="Morin E."/>
            <person name="Murat C."/>
            <person name="Sun H."/>
            <person name="Tunlid A."/>
            <person name="Henrissat B."/>
            <person name="Grigoriev I.V."/>
            <person name="Hibbett D.S."/>
            <person name="Martin F."/>
            <person name="Nordberg H.P."/>
            <person name="Cantor M.N."/>
            <person name="Hua S.X."/>
        </authorList>
    </citation>
    <scope>NUCLEOTIDE SEQUENCE [LARGE SCALE GENOMIC DNA]</scope>
    <source>
        <strain evidence="7 8">F 1598</strain>
    </source>
</reference>
<dbReference type="GO" id="GO:0005886">
    <property type="term" value="C:plasma membrane"/>
    <property type="evidence" value="ECO:0007669"/>
    <property type="project" value="TreeGrafter"/>
</dbReference>
<accession>A0A0C3GF14</accession>
<comment type="subcellular location">
    <subcellularLocation>
        <location evidence="1">Membrane</location>
        <topology evidence="1">Multi-pass membrane protein</topology>
    </subcellularLocation>
</comment>
<feature type="transmembrane region" description="Helical" evidence="5">
    <location>
        <begin position="373"/>
        <end position="392"/>
    </location>
</feature>
<sequence length="504" mass="56231">MSDSYDSEKHDQVLHNEHGFPDIAKNDLDSELKLDKHGLPLIPQPSRFKDDPLNWPAWLKWAVLIQVSFMAFLGPFNAAVINPSLVLLSKAMHVDTTKAAFSTTTGIILGGVASFLWTPLTNVYGRRPITLIAIVITIMGDVGSALSPNFATLVGTRALTGFGFSGMMSVGTAVVSDLFFLHERGEKTGVYTVFVTNGAHFAVIGGGYLGQAAGWQWDYWLPGIITSVSFLVALFLFPETLFSRGPKFLAERQHERTYWEMLWNFKGNLIPQRKLHAGDFLHTFYMLKYPSITIPFWYYTWAWTFVNTLPAISLANIYTKAYHFKSGPIGLSLGVSLIIGCLLGELSAGRLSDYIVYRLAKRNGGIRKPEYRLYLSTLSAFFMPAGMIIFGVCIQKKTGFIPPLVGLSTSVFGLQIASTCLYAYVSDCYKPQTPESGVLFNLGRGLSFTVGYYALPYADKVGFAWAWSTFGIIQFTFFIPIVALMIWGEKWRQQLGPPSFHRYM</sequence>
<evidence type="ECO:0000313" key="8">
    <source>
        <dbReference type="Proteomes" id="UP000054166"/>
    </source>
</evidence>
<organism evidence="7 8">
    <name type="scientific">Piloderma croceum (strain F 1598)</name>
    <dbReference type="NCBI Taxonomy" id="765440"/>
    <lineage>
        <taxon>Eukaryota</taxon>
        <taxon>Fungi</taxon>
        <taxon>Dikarya</taxon>
        <taxon>Basidiomycota</taxon>
        <taxon>Agaricomycotina</taxon>
        <taxon>Agaricomycetes</taxon>
        <taxon>Agaricomycetidae</taxon>
        <taxon>Atheliales</taxon>
        <taxon>Atheliaceae</taxon>
        <taxon>Piloderma</taxon>
    </lineage>
</organism>
<feature type="transmembrane region" description="Helical" evidence="5">
    <location>
        <begin position="158"/>
        <end position="181"/>
    </location>
</feature>
<feature type="transmembrane region" description="Helical" evidence="5">
    <location>
        <begin position="329"/>
        <end position="352"/>
    </location>
</feature>
<feature type="transmembrane region" description="Helical" evidence="5">
    <location>
        <begin position="193"/>
        <end position="213"/>
    </location>
</feature>
<evidence type="ECO:0000259" key="6">
    <source>
        <dbReference type="PROSITE" id="PS50850"/>
    </source>
</evidence>
<dbReference type="GO" id="GO:0022857">
    <property type="term" value="F:transmembrane transporter activity"/>
    <property type="evidence" value="ECO:0007669"/>
    <property type="project" value="InterPro"/>
</dbReference>
<dbReference type="InterPro" id="IPR011701">
    <property type="entry name" value="MFS"/>
</dbReference>
<reference evidence="8" key="2">
    <citation type="submission" date="2015-01" db="EMBL/GenBank/DDBJ databases">
        <title>Evolutionary Origins and Diversification of the Mycorrhizal Mutualists.</title>
        <authorList>
            <consortium name="DOE Joint Genome Institute"/>
            <consortium name="Mycorrhizal Genomics Consortium"/>
            <person name="Kohler A."/>
            <person name="Kuo A."/>
            <person name="Nagy L.G."/>
            <person name="Floudas D."/>
            <person name="Copeland A."/>
            <person name="Barry K.W."/>
            <person name="Cichocki N."/>
            <person name="Veneault-Fourrey C."/>
            <person name="LaButti K."/>
            <person name="Lindquist E.A."/>
            <person name="Lipzen A."/>
            <person name="Lundell T."/>
            <person name="Morin E."/>
            <person name="Murat C."/>
            <person name="Riley R."/>
            <person name="Ohm R."/>
            <person name="Sun H."/>
            <person name="Tunlid A."/>
            <person name="Henrissat B."/>
            <person name="Grigoriev I.V."/>
            <person name="Hibbett D.S."/>
            <person name="Martin F."/>
        </authorList>
    </citation>
    <scope>NUCLEOTIDE SEQUENCE [LARGE SCALE GENOMIC DNA]</scope>
    <source>
        <strain evidence="8">F 1598</strain>
    </source>
</reference>
<evidence type="ECO:0000256" key="2">
    <source>
        <dbReference type="ARBA" id="ARBA00022692"/>
    </source>
</evidence>
<gene>
    <name evidence="7" type="ORF">PILCRDRAFT_813176</name>
</gene>
<feature type="domain" description="Major facilitator superfamily (MFS) profile" evidence="6">
    <location>
        <begin position="63"/>
        <end position="492"/>
    </location>
</feature>
<dbReference type="Pfam" id="PF07690">
    <property type="entry name" value="MFS_1"/>
    <property type="match status" value="1"/>
</dbReference>
<dbReference type="AlphaFoldDB" id="A0A0C3GF14"/>